<feature type="compositionally biased region" description="Polar residues" evidence="1">
    <location>
        <begin position="786"/>
        <end position="798"/>
    </location>
</feature>
<dbReference type="InterPro" id="IPR001394">
    <property type="entry name" value="Peptidase_C19_UCH"/>
</dbReference>
<proteinExistence type="predicted"/>
<dbReference type="Gene3D" id="3.90.70.10">
    <property type="entry name" value="Cysteine proteinases"/>
    <property type="match status" value="1"/>
</dbReference>
<gene>
    <name evidence="4" type="primary">USP36</name>
</gene>
<dbReference type="Pfam" id="PF00443">
    <property type="entry name" value="UCH"/>
    <property type="match status" value="1"/>
</dbReference>
<evidence type="ECO:0000313" key="3">
    <source>
        <dbReference type="Proteomes" id="UP001652627"/>
    </source>
</evidence>
<keyword evidence="4" id="KW-0378">Hydrolase</keyword>
<dbReference type="CDD" id="cd02661">
    <property type="entry name" value="Peptidase_C19E"/>
    <property type="match status" value="1"/>
</dbReference>
<dbReference type="InterPro" id="IPR018200">
    <property type="entry name" value="USP_CS"/>
</dbReference>
<accession>A0ABM4FHK3</accession>
<dbReference type="PROSITE" id="PS00973">
    <property type="entry name" value="USP_2"/>
    <property type="match status" value="1"/>
</dbReference>
<evidence type="ECO:0000313" key="4">
    <source>
        <dbReference type="RefSeq" id="XP_067164421.1"/>
    </source>
</evidence>
<feature type="region of interest" description="Disordered" evidence="1">
    <location>
        <begin position="80"/>
        <end position="111"/>
    </location>
</feature>
<organism evidence="3 4">
    <name type="scientific">Apteryx mantelli</name>
    <name type="common">North Island brown kiwi</name>
    <dbReference type="NCBI Taxonomy" id="2696672"/>
    <lineage>
        <taxon>Eukaryota</taxon>
        <taxon>Metazoa</taxon>
        <taxon>Chordata</taxon>
        <taxon>Craniata</taxon>
        <taxon>Vertebrata</taxon>
        <taxon>Euteleostomi</taxon>
        <taxon>Archelosauria</taxon>
        <taxon>Archosauria</taxon>
        <taxon>Dinosauria</taxon>
        <taxon>Saurischia</taxon>
        <taxon>Theropoda</taxon>
        <taxon>Coelurosauria</taxon>
        <taxon>Aves</taxon>
        <taxon>Palaeognathae</taxon>
        <taxon>Apterygiformes</taxon>
        <taxon>Apterygidae</taxon>
        <taxon>Apteryx</taxon>
    </lineage>
</organism>
<protein>
    <submittedName>
        <fullName evidence="4">Ubiquitin carboxyl-terminal hydrolase 36</fullName>
    </submittedName>
</protein>
<reference evidence="4" key="1">
    <citation type="submission" date="2025-08" db="UniProtKB">
        <authorList>
            <consortium name="RefSeq"/>
        </authorList>
    </citation>
    <scope>IDENTIFICATION</scope>
    <source>
        <tissue evidence="4">Blood</tissue>
    </source>
</reference>
<dbReference type="RefSeq" id="XP_067164421.1">
    <property type="nucleotide sequence ID" value="XM_067308320.1"/>
</dbReference>
<dbReference type="PROSITE" id="PS00972">
    <property type="entry name" value="USP_1"/>
    <property type="match status" value="1"/>
</dbReference>
<dbReference type="InterPro" id="IPR050164">
    <property type="entry name" value="Peptidase_C19"/>
</dbReference>
<sequence>MLRPRDPPPRRAMPIVEKLKEALKPGRKEPAEDGELGRLLAASAKKVLLQKIEFEPASKGFCCQLELLRGKYVLLNPKAEGAARRGSPGEGPARKQGGDRGAGGAGDGVPAPQKVLFPAERLSMKWERVYRVGAGLHNLGNTCFLNSTVQCLTYTPPLANYLLSKEHSRTCHQGGFCMMCIMQNHMIQAFANSGNAIKPVSFIRDLKKIARHFRFGSQEDAHEFLRYTIDAMQKACLNGCTKLDRQTQATTLVHQIFGGYLRSRVKCSVCKSVSDTYDPYLDVALEIRQAANIVRALELFVKSDVLSGENAYMCARCKKKVPASKRFTIHRASNVLTLSLKRFANFSGGKITKDVGYPEFLNIRPYMSQNNGDPVMYGLYAVLVHSGYSCHAGHYYCYVKASNGQWYQMNDSLVHSSNIKVVLNQQAYVLFYLRIPSARKSSEGPIAKAASSLPGRAGVVSDQIKKTVTNGPTSSPLMGRRPDTLQGKKLQGPEEIGVPVARSSFGTAPKLQNGTTQPKLPAGSPSPKLATKSIHTAAALPDDVARKPKKPLSSPQQPLPPRAVQGFCNTNNASGAKAEFPRQSSWESKESPTSPKLLPQPAPSQERRGSGENTETPERVSCSSNSASPAHSRAGELAKASQKAKNGASGLCTSQETDYGTDLPADHDADPAGPEDSKLAKLKSSLLGNTALELNSTMSPPPAKKLALSAKKGSTPRKASGSDRHAQPHPQFADHTYPTTTTHPDSTSPWPFSKSRLSSSALKLPNPEKPAFSFILNSAPRLPATPLTNGSTPCSSHHLSPYSREKGPSQVIPGSSKKKQRKQHYEAEGSPCALAVNGKDELSSPPKKRKHLAQESLVSPAGKGTAVKDPSGGREGLGGQDLESRPKQQASDPSHFPSTEPISPLKKKKKKRRTQETEERCFGMLPSGSFRRAETEPWRAKQQPNLETGAGESEHRKRKRRESLSSPAAEQPAANGSHARDGTPVATCGWDSQVKDGYKHCSTALSLEPGHRSQEESNVVKELLRNSLDKAYGKQVLTWDGEISAVSQDAVRDATWARNETVIDEWDEEFDRGKVKKCKKLKRERRRHFNAFQQLQSKRNFWSVTHPAKVASLSYRL</sequence>
<dbReference type="InterPro" id="IPR038765">
    <property type="entry name" value="Papain-like_cys_pep_sf"/>
</dbReference>
<feature type="compositionally biased region" description="Basic and acidic residues" evidence="1">
    <location>
        <begin position="664"/>
        <end position="679"/>
    </location>
</feature>
<feature type="domain" description="USP" evidence="2">
    <location>
        <begin position="134"/>
        <end position="435"/>
    </location>
</feature>
<evidence type="ECO:0000256" key="1">
    <source>
        <dbReference type="SAM" id="MobiDB-lite"/>
    </source>
</evidence>
<dbReference type="Proteomes" id="UP001652627">
    <property type="component" value="Chromosome 19"/>
</dbReference>
<feature type="compositionally biased region" description="Polar residues" evidence="1">
    <location>
        <begin position="887"/>
        <end position="901"/>
    </location>
</feature>
<name>A0ABM4FHK3_9AVES</name>
<feature type="compositionally biased region" description="Polar residues" evidence="1">
    <location>
        <begin position="582"/>
        <end position="594"/>
    </location>
</feature>
<dbReference type="GO" id="GO:0016787">
    <property type="term" value="F:hydrolase activity"/>
    <property type="evidence" value="ECO:0007669"/>
    <property type="project" value="UniProtKB-KW"/>
</dbReference>
<evidence type="ECO:0000259" key="2">
    <source>
        <dbReference type="PROSITE" id="PS50235"/>
    </source>
</evidence>
<feature type="compositionally biased region" description="Polar residues" evidence="1">
    <location>
        <begin position="466"/>
        <end position="476"/>
    </location>
</feature>
<dbReference type="GeneID" id="106487113"/>
<dbReference type="SUPFAM" id="SSF54001">
    <property type="entry name" value="Cysteine proteinases"/>
    <property type="match status" value="1"/>
</dbReference>
<feature type="region of interest" description="Disordered" evidence="1">
    <location>
        <begin position="466"/>
        <end position="988"/>
    </location>
</feature>
<feature type="compositionally biased region" description="Polar residues" evidence="1">
    <location>
        <begin position="504"/>
        <end position="518"/>
    </location>
</feature>
<feature type="compositionally biased region" description="Low complexity" evidence="1">
    <location>
        <begin position="734"/>
        <end position="764"/>
    </location>
</feature>
<dbReference type="PANTHER" id="PTHR24006:SF653">
    <property type="entry name" value="UBIQUITIN CARBOXYL-TERMINAL HYDROLASE 36"/>
    <property type="match status" value="1"/>
</dbReference>
<keyword evidence="3" id="KW-1185">Reference proteome</keyword>
<dbReference type="PANTHER" id="PTHR24006">
    <property type="entry name" value="UBIQUITIN CARBOXYL-TERMINAL HYDROLASE"/>
    <property type="match status" value="1"/>
</dbReference>
<feature type="compositionally biased region" description="Low complexity" evidence="1">
    <location>
        <begin position="621"/>
        <end position="632"/>
    </location>
</feature>
<dbReference type="InterPro" id="IPR028889">
    <property type="entry name" value="USP"/>
</dbReference>
<dbReference type="PROSITE" id="PS50235">
    <property type="entry name" value="USP_3"/>
    <property type="match status" value="1"/>
</dbReference>